<dbReference type="Pfam" id="PF00580">
    <property type="entry name" value="UvrD-helicase"/>
    <property type="match status" value="1"/>
</dbReference>
<evidence type="ECO:0000256" key="2">
    <source>
        <dbReference type="ARBA" id="ARBA00022801"/>
    </source>
</evidence>
<comment type="caution">
    <text evidence="7">The sequence shown here is derived from an EMBL/GenBank/DDBJ whole genome shotgun (WGS) entry which is preliminary data.</text>
</comment>
<dbReference type="eggNOG" id="COG1074">
    <property type="taxonomic scope" value="Bacteria"/>
</dbReference>
<evidence type="ECO:0000313" key="7">
    <source>
        <dbReference type="EMBL" id="EEG34216.1"/>
    </source>
</evidence>
<dbReference type="InterPro" id="IPR000212">
    <property type="entry name" value="DNA_helicase_UvrD/REP"/>
</dbReference>
<name>C0EKZ6_NEIFL</name>
<dbReference type="EC" id="3.1.11.5" evidence="7"/>
<keyword evidence="3 5" id="KW-0347">Helicase</keyword>
<feature type="domain" description="UvrD-like helicase ATP-binding" evidence="6">
    <location>
        <begin position="1"/>
        <end position="389"/>
    </location>
</feature>
<evidence type="ECO:0000313" key="8">
    <source>
        <dbReference type="Proteomes" id="UP000004457"/>
    </source>
</evidence>
<organism evidence="7 8">
    <name type="scientific">Neisseria flavescens NRL30031/H210</name>
    <dbReference type="NCBI Taxonomy" id="546264"/>
    <lineage>
        <taxon>Bacteria</taxon>
        <taxon>Pseudomonadati</taxon>
        <taxon>Pseudomonadota</taxon>
        <taxon>Betaproteobacteria</taxon>
        <taxon>Neisseriales</taxon>
        <taxon>Neisseriaceae</taxon>
        <taxon>Neisseria</taxon>
    </lineage>
</organism>
<keyword evidence="8" id="KW-1185">Reference proteome</keyword>
<feature type="binding site" evidence="5">
    <location>
        <begin position="22"/>
        <end position="29"/>
    </location>
    <ligand>
        <name>ATP</name>
        <dbReference type="ChEBI" id="CHEBI:30616"/>
    </ligand>
</feature>
<evidence type="ECO:0000256" key="5">
    <source>
        <dbReference type="PROSITE-ProRule" id="PRU00560"/>
    </source>
</evidence>
<protein>
    <submittedName>
        <fullName evidence="7">Exodeoxyribonuclease V, beta subunit</fullName>
        <ecNumber evidence="7">3.1.11.5</ecNumber>
    </submittedName>
</protein>
<keyword evidence="1 5" id="KW-0547">Nucleotide-binding</keyword>
<dbReference type="PROSITE" id="PS51198">
    <property type="entry name" value="UVRD_HELICASE_ATP_BIND"/>
    <property type="match status" value="1"/>
</dbReference>
<dbReference type="GO" id="GO:0000725">
    <property type="term" value="P:recombinational repair"/>
    <property type="evidence" value="ECO:0007669"/>
    <property type="project" value="TreeGrafter"/>
</dbReference>
<evidence type="ECO:0000259" key="6">
    <source>
        <dbReference type="PROSITE" id="PS51198"/>
    </source>
</evidence>
<dbReference type="GO" id="GO:0003677">
    <property type="term" value="F:DNA binding"/>
    <property type="evidence" value="ECO:0007669"/>
    <property type="project" value="InterPro"/>
</dbReference>
<dbReference type="PANTHER" id="PTHR11070">
    <property type="entry name" value="UVRD / RECB / PCRA DNA HELICASE FAMILY MEMBER"/>
    <property type="match status" value="1"/>
</dbReference>
<dbReference type="SUPFAM" id="SSF52540">
    <property type="entry name" value="P-loop containing nucleoside triphosphate hydrolases"/>
    <property type="match status" value="1"/>
</dbReference>
<accession>C0EKZ6</accession>
<dbReference type="EMBL" id="ACEN01000016">
    <property type="protein sequence ID" value="EEG34216.1"/>
    <property type="molecule type" value="Genomic_DNA"/>
</dbReference>
<dbReference type="Gene3D" id="1.10.3170.10">
    <property type="entry name" value="Recbcd, chain B, domain 2"/>
    <property type="match status" value="1"/>
</dbReference>
<proteinExistence type="predicted"/>
<keyword evidence="4 5" id="KW-0067">ATP-binding</keyword>
<evidence type="ECO:0000256" key="1">
    <source>
        <dbReference type="ARBA" id="ARBA00022741"/>
    </source>
</evidence>
<dbReference type="GO" id="GO:0005524">
    <property type="term" value="F:ATP binding"/>
    <property type="evidence" value="ECO:0007669"/>
    <property type="project" value="UniProtKB-UniRule"/>
</dbReference>
<evidence type="ECO:0000256" key="3">
    <source>
        <dbReference type="ARBA" id="ARBA00022806"/>
    </source>
</evidence>
<dbReference type="GO" id="GO:0009338">
    <property type="term" value="C:exodeoxyribonuclease V complex"/>
    <property type="evidence" value="ECO:0007669"/>
    <property type="project" value="TreeGrafter"/>
</dbReference>
<dbReference type="InterPro" id="IPR027417">
    <property type="entry name" value="P-loop_NTPase"/>
</dbReference>
<sequence>MSSALPFDALTLSIDGTNLIEASAGTGKTYGIAALFTRLIVLEKKDIEKILVVTFTKAATAELKTRLRARLDEVLQVLNEIQTLGGKPEHISDGLNKYYEKEKKSPDDFLNRLIPLALGEQDGQESCHRLILRLKAALSQFDNASIYTIHGFCQRVLRDYAFLCGAPLDVELSDDSRERLLIPAQDFWRQKVATDATLAQLVFDRKCTPEEILAEIKSYTGRPYLKFRRPEGNLKEAQANLQETWQKVCGQLEDLEKAFWAIFPKLNGQTYKRNTFENVFTDLKTNAESNRLPRLSKETLKKLSLFSVDTLNSKLKKEYKADADAPEIIQLQALANLGRDLQAMESAEEAVFICLQLDLLSYINQSITEQKNHAASACLTICCWMSIRH</sequence>
<evidence type="ECO:0000256" key="4">
    <source>
        <dbReference type="ARBA" id="ARBA00022840"/>
    </source>
</evidence>
<keyword evidence="2 5" id="KW-0378">Hydrolase</keyword>
<dbReference type="InterPro" id="IPR014016">
    <property type="entry name" value="UvrD-like_ATP-bd"/>
</dbReference>
<dbReference type="GO" id="GO:0008854">
    <property type="term" value="F:exodeoxyribonuclease V activity"/>
    <property type="evidence" value="ECO:0007669"/>
    <property type="project" value="UniProtKB-EC"/>
</dbReference>
<gene>
    <name evidence="7" type="primary">recB</name>
    <name evidence="7" type="ORF">NEIFLAOT_00599</name>
</gene>
<dbReference type="GO" id="GO:0005829">
    <property type="term" value="C:cytosol"/>
    <property type="evidence" value="ECO:0007669"/>
    <property type="project" value="TreeGrafter"/>
</dbReference>
<reference evidence="7 8" key="1">
    <citation type="submission" date="2009-01" db="EMBL/GenBank/DDBJ databases">
        <authorList>
            <person name="Fulton L."/>
            <person name="Clifton S."/>
            <person name="Chinwalla A.T."/>
            <person name="Mitreva M."/>
            <person name="Sodergren E."/>
            <person name="Weinstock G."/>
            <person name="Clifton S."/>
            <person name="Dooling D.J."/>
            <person name="Fulton B."/>
            <person name="Minx P."/>
            <person name="Pepin K.H."/>
            <person name="Johnson M."/>
            <person name="Bhonagiri V."/>
            <person name="Nash W.E."/>
            <person name="Mardis E.R."/>
            <person name="Wilson R.K."/>
        </authorList>
    </citation>
    <scope>NUCLEOTIDE SEQUENCE [LARGE SCALE GENOMIC DNA]</scope>
    <source>
        <strain evidence="7 8">NRL30031/H210</strain>
    </source>
</reference>
<dbReference type="GO" id="GO:0043138">
    <property type="term" value="F:3'-5' DNA helicase activity"/>
    <property type="evidence" value="ECO:0007669"/>
    <property type="project" value="TreeGrafter"/>
</dbReference>
<dbReference type="Proteomes" id="UP000004457">
    <property type="component" value="Unassembled WGS sequence"/>
</dbReference>
<dbReference type="AlphaFoldDB" id="C0EKZ6"/>
<dbReference type="PANTHER" id="PTHR11070:SF23">
    <property type="entry name" value="RECBCD ENZYME SUBUNIT RECB"/>
    <property type="match status" value="1"/>
</dbReference>
<dbReference type="Gene3D" id="3.40.50.300">
    <property type="entry name" value="P-loop containing nucleotide triphosphate hydrolases"/>
    <property type="match status" value="1"/>
</dbReference>